<keyword evidence="4" id="KW-1133">Transmembrane helix</keyword>
<dbReference type="GO" id="GO:0003677">
    <property type="term" value="F:DNA binding"/>
    <property type="evidence" value="ECO:0007669"/>
    <property type="project" value="InterPro"/>
</dbReference>
<feature type="domain" description="FtsK" evidence="5">
    <location>
        <begin position="198"/>
        <end position="383"/>
    </location>
</feature>
<keyword evidence="1 3" id="KW-0547">Nucleotide-binding</keyword>
<dbReference type="Gene3D" id="3.40.50.300">
    <property type="entry name" value="P-loop containing nucleotide triphosphate hydrolases"/>
    <property type="match status" value="1"/>
</dbReference>
<evidence type="ECO:0000313" key="7">
    <source>
        <dbReference type="Proteomes" id="UP000509535"/>
    </source>
</evidence>
<feature type="binding site" evidence="3">
    <location>
        <begin position="215"/>
        <end position="222"/>
    </location>
    <ligand>
        <name>ATP</name>
        <dbReference type="ChEBI" id="CHEBI:30616"/>
    </ligand>
</feature>
<accession>A0A7H8V412</accession>
<dbReference type="EMBL" id="CP040798">
    <property type="protein sequence ID" value="QLB50948.1"/>
    <property type="molecule type" value="Genomic_DNA"/>
</dbReference>
<dbReference type="PROSITE" id="PS50901">
    <property type="entry name" value="FTSK"/>
    <property type="match status" value="1"/>
</dbReference>
<reference evidence="6 7" key="1">
    <citation type="submission" date="2019-06" db="EMBL/GenBank/DDBJ databases">
        <title>The organization of the Streptococcus sanguinis genomes.</title>
        <authorList>
            <person name="Wang H.Y."/>
            <person name="Chen Y.Y.M."/>
            <person name="Wu C.H."/>
        </authorList>
    </citation>
    <scope>NUCLEOTIDE SEQUENCE [LARGE SCALE GENOMIC DNA]</scope>
    <source>
        <strain evidence="6 7">CGMH058</strain>
    </source>
</reference>
<keyword evidence="6" id="KW-0131">Cell cycle</keyword>
<keyword evidence="4" id="KW-0472">Membrane</keyword>
<dbReference type="GO" id="GO:0005524">
    <property type="term" value="F:ATP binding"/>
    <property type="evidence" value="ECO:0007669"/>
    <property type="project" value="UniProtKB-UniRule"/>
</dbReference>
<dbReference type="InterPro" id="IPR002543">
    <property type="entry name" value="FtsK_dom"/>
</dbReference>
<evidence type="ECO:0000256" key="1">
    <source>
        <dbReference type="ARBA" id="ARBA00022741"/>
    </source>
</evidence>
<sequence length="559" mass="65025">MFKDIWSFKGLRVRKFYKDIRAMQIVLFFLPLAFLLAWSAYSLQSELMRQPMLYGGLYGGGMVFSFLLSVYIVLKLEAHVLFFSRLRSLAIMQRFLYENGFIYPVKSRWQEKKETYRLPKVYIKQSKYGMDIYFELRGGKFQERFLKLGGELENTFDGDFMSRNHIKGYTFYRIAIDRFSSRLNVHQVVVDSKGLRLMKDVWWNFDSEPHLLLAGGTGGGKTVLIMEIALALAKIGYIDLCDPKESDLTVLKKAKVFKNRVFASKEEMIQCLRDNVALMVERYRFMARHPDNKIGKSYKDYGLKPKFIIFDEWAAFIALLDSDYKLASEVVQLLTQIILKGRQAGIFMILGLQRPDGEFIKTALRDNFMKRLSVGVLEDTGYTMLYGDANRNKNFKNVDEVNGEKVKGRGYIANGGQTAGEFFSPYVPFDKGFDFLEEFEKLPVLPDDEVSLPTEQTQEELLSEAKHLPVDPIFEEQERTIWYVDNLAKQLNKSFKQVKDVIDRIEQGAYYQFEREGNKVVLKEFEKDVIVAIFEEKEKTGERYQEVIQKIFEQGKEVA</sequence>
<dbReference type="InterPro" id="IPR050206">
    <property type="entry name" value="FtsK/SpoIIIE/SftA"/>
</dbReference>
<keyword evidence="4" id="KW-0812">Transmembrane</keyword>
<organism evidence="6 7">
    <name type="scientific">Streptococcus sanguinis</name>
    <dbReference type="NCBI Taxonomy" id="1305"/>
    <lineage>
        <taxon>Bacteria</taxon>
        <taxon>Bacillati</taxon>
        <taxon>Bacillota</taxon>
        <taxon>Bacilli</taxon>
        <taxon>Lactobacillales</taxon>
        <taxon>Streptococcaceae</taxon>
        <taxon>Streptococcus</taxon>
    </lineage>
</organism>
<proteinExistence type="predicted"/>
<name>A0A7H8V412_STRSA</name>
<evidence type="ECO:0000256" key="3">
    <source>
        <dbReference type="PROSITE-ProRule" id="PRU00289"/>
    </source>
</evidence>
<feature type="transmembrane region" description="Helical" evidence="4">
    <location>
        <begin position="52"/>
        <end position="74"/>
    </location>
</feature>
<dbReference type="PANTHER" id="PTHR22683">
    <property type="entry name" value="SPORULATION PROTEIN RELATED"/>
    <property type="match status" value="1"/>
</dbReference>
<dbReference type="RefSeq" id="WP_176799617.1">
    <property type="nucleotide sequence ID" value="NZ_CP040798.1"/>
</dbReference>
<evidence type="ECO:0000259" key="5">
    <source>
        <dbReference type="PROSITE" id="PS50901"/>
    </source>
</evidence>
<dbReference type="PANTHER" id="PTHR22683:SF47">
    <property type="entry name" value="FTSK DOMAIN-CONTAINING PROTEIN YDCQ"/>
    <property type="match status" value="1"/>
</dbReference>
<keyword evidence="2 3" id="KW-0067">ATP-binding</keyword>
<dbReference type="AlphaFoldDB" id="A0A7H8V412"/>
<dbReference type="Proteomes" id="UP000509535">
    <property type="component" value="Chromosome"/>
</dbReference>
<evidence type="ECO:0000256" key="4">
    <source>
        <dbReference type="SAM" id="Phobius"/>
    </source>
</evidence>
<dbReference type="SUPFAM" id="SSF52540">
    <property type="entry name" value="P-loop containing nucleoside triphosphate hydrolases"/>
    <property type="match status" value="1"/>
</dbReference>
<protein>
    <submittedName>
        <fullName evidence="6">Cell division protein FtsK</fullName>
    </submittedName>
</protein>
<gene>
    <name evidence="6" type="ORF">FDP16_11015</name>
</gene>
<evidence type="ECO:0000313" key="6">
    <source>
        <dbReference type="EMBL" id="QLB50948.1"/>
    </source>
</evidence>
<dbReference type="InterPro" id="IPR027417">
    <property type="entry name" value="P-loop_NTPase"/>
</dbReference>
<evidence type="ECO:0000256" key="2">
    <source>
        <dbReference type="ARBA" id="ARBA00022840"/>
    </source>
</evidence>
<keyword evidence="6" id="KW-0132">Cell division</keyword>
<dbReference type="GO" id="GO:0051301">
    <property type="term" value="P:cell division"/>
    <property type="evidence" value="ECO:0007669"/>
    <property type="project" value="UniProtKB-KW"/>
</dbReference>